<name>A0ABT8G8D6_9MICO</name>
<gene>
    <name evidence="2" type="ORF">QQX09_06010</name>
</gene>
<accession>A0ABT8G8D6</accession>
<organism evidence="2 3">
    <name type="scientific">Demequina litoralis</name>
    <dbReference type="NCBI Taxonomy" id="3051660"/>
    <lineage>
        <taxon>Bacteria</taxon>
        <taxon>Bacillati</taxon>
        <taxon>Actinomycetota</taxon>
        <taxon>Actinomycetes</taxon>
        <taxon>Micrococcales</taxon>
        <taxon>Demequinaceae</taxon>
        <taxon>Demequina</taxon>
    </lineage>
</organism>
<evidence type="ECO:0000259" key="1">
    <source>
        <dbReference type="Pfam" id="PF04230"/>
    </source>
</evidence>
<evidence type="ECO:0000313" key="3">
    <source>
        <dbReference type="Proteomes" id="UP001172728"/>
    </source>
</evidence>
<comment type="caution">
    <text evidence="2">The sequence shown here is derived from an EMBL/GenBank/DDBJ whole genome shotgun (WGS) entry which is preliminary data.</text>
</comment>
<dbReference type="Pfam" id="PF04230">
    <property type="entry name" value="PS_pyruv_trans"/>
    <property type="match status" value="1"/>
</dbReference>
<feature type="domain" description="Polysaccharide pyruvyl transferase" evidence="1">
    <location>
        <begin position="27"/>
        <end position="295"/>
    </location>
</feature>
<dbReference type="GO" id="GO:0016740">
    <property type="term" value="F:transferase activity"/>
    <property type="evidence" value="ECO:0007669"/>
    <property type="project" value="UniProtKB-KW"/>
</dbReference>
<sequence length="374" mass="40387">MTDRSAPRAARRARTAVFASVNAQTDNLGDILIRREMLAWIGDLAIDLRIFVGAMPESYLEACRIPAGARLYRSSVDFQRDLLREALRSRVFLFFAPGPYFAPPTLSGVGKSFVNLANATVARMSSGGAVVLGRAYRDLNRPHRLLNRALVTHARFACLRDLASSEALGADVRFEPDLGFGEADRAGGDAAGTRRRYVAFSLRSGKDEPRGMLEAARDWCAETGLELAFVTQVGRDDERHARLSRELGGVHVGWDGAGHAAQLDEVARVYRESALIVSDRLHAVVLGSTCGATPIALKDADWDKLPATLQPVMDLTLLARDADASTARETLAKARPVRADIEAAHARLHGARAELRALLDPTAAEVAAAEAASP</sequence>
<dbReference type="InterPro" id="IPR007345">
    <property type="entry name" value="Polysacch_pyruvyl_Trfase"/>
</dbReference>
<keyword evidence="3" id="KW-1185">Reference proteome</keyword>
<proteinExistence type="predicted"/>
<dbReference type="RefSeq" id="WP_301132018.1">
    <property type="nucleotide sequence ID" value="NZ_JAUHPW010000004.1"/>
</dbReference>
<protein>
    <submittedName>
        <fullName evidence="2">Polysaccharide pyruvyl transferase family protein</fullName>
    </submittedName>
</protein>
<evidence type="ECO:0000313" key="2">
    <source>
        <dbReference type="EMBL" id="MDN4475410.1"/>
    </source>
</evidence>
<keyword evidence="2" id="KW-0808">Transferase</keyword>
<dbReference type="EMBL" id="JAUHPW010000004">
    <property type="protein sequence ID" value="MDN4475410.1"/>
    <property type="molecule type" value="Genomic_DNA"/>
</dbReference>
<reference evidence="2" key="1">
    <citation type="submission" date="2023-06" db="EMBL/GenBank/DDBJ databases">
        <title>Sysu t00192.</title>
        <authorList>
            <person name="Gao L."/>
            <person name="Fang B.-Z."/>
            <person name="Li W.-J."/>
        </authorList>
    </citation>
    <scope>NUCLEOTIDE SEQUENCE</scope>
    <source>
        <strain evidence="2">SYSU T00192</strain>
    </source>
</reference>
<dbReference type="Proteomes" id="UP001172728">
    <property type="component" value="Unassembled WGS sequence"/>
</dbReference>